<evidence type="ECO:0000313" key="2">
    <source>
        <dbReference type="Proteomes" id="UP000094053"/>
    </source>
</evidence>
<organism evidence="1 2">
    <name type="scientific">Mycolicibacterium flavescens</name>
    <name type="common">Mycobacterium flavescens</name>
    <dbReference type="NCBI Taxonomy" id="1776"/>
    <lineage>
        <taxon>Bacteria</taxon>
        <taxon>Bacillati</taxon>
        <taxon>Actinomycetota</taxon>
        <taxon>Actinomycetes</taxon>
        <taxon>Mycobacteriales</taxon>
        <taxon>Mycobacteriaceae</taxon>
        <taxon>Mycolicibacterium</taxon>
    </lineage>
</organism>
<dbReference type="Gene3D" id="3.40.50.1820">
    <property type="entry name" value="alpha/beta hydrolase"/>
    <property type="match status" value="1"/>
</dbReference>
<dbReference type="AlphaFoldDB" id="A0A1E3RBM2"/>
<dbReference type="SUPFAM" id="SSF53474">
    <property type="entry name" value="alpha/beta-Hydrolases"/>
    <property type="match status" value="1"/>
</dbReference>
<reference evidence="2" key="1">
    <citation type="submission" date="2016-09" db="EMBL/GenBank/DDBJ databases">
        <authorList>
            <person name="Greninger A.L."/>
            <person name="Jerome K.R."/>
            <person name="Mcnair B."/>
            <person name="Wallis C."/>
            <person name="Fang F."/>
        </authorList>
    </citation>
    <scope>NUCLEOTIDE SEQUENCE [LARGE SCALE GENOMIC DNA]</scope>
    <source>
        <strain evidence="2">M6</strain>
    </source>
</reference>
<dbReference type="STRING" id="1776.BHQ18_24300"/>
<dbReference type="InterPro" id="IPR029058">
    <property type="entry name" value="AB_hydrolase_fold"/>
</dbReference>
<accession>A0A1E3RBM2</accession>
<dbReference type="OrthoDB" id="5513277at2"/>
<evidence type="ECO:0000313" key="1">
    <source>
        <dbReference type="EMBL" id="ODQ87296.1"/>
    </source>
</evidence>
<dbReference type="RefSeq" id="WP_069416214.1">
    <property type="nucleotide sequence ID" value="NZ_JACKUL010000010.1"/>
</dbReference>
<keyword evidence="2" id="KW-1185">Reference proteome</keyword>
<proteinExistence type="predicted"/>
<dbReference type="EMBL" id="MIHA01000023">
    <property type="protein sequence ID" value="ODQ87296.1"/>
    <property type="molecule type" value="Genomic_DNA"/>
</dbReference>
<protein>
    <recommendedName>
        <fullName evidence="3">AB hydrolase-1 domain-containing protein</fullName>
    </recommendedName>
</protein>
<sequence>MTGRPTEERVQSFLDTMAMPTKRRLLRQEPWQPIMQQFICGAIGFSLALSNPRPNPWPLRSDCDLQRLSSARVPVLTIIGRAESLVDGPKTATRLRQQLPEARVELVDDANHMVFIDQTEIVEKLLAEFLQ</sequence>
<evidence type="ECO:0008006" key="3">
    <source>
        <dbReference type="Google" id="ProtNLM"/>
    </source>
</evidence>
<name>A0A1E3RBM2_MYCFV</name>
<comment type="caution">
    <text evidence="1">The sequence shown here is derived from an EMBL/GenBank/DDBJ whole genome shotgun (WGS) entry which is preliminary data.</text>
</comment>
<dbReference type="Proteomes" id="UP000094053">
    <property type="component" value="Unassembled WGS sequence"/>
</dbReference>
<gene>
    <name evidence="1" type="ORF">BHQ18_24300</name>
</gene>